<evidence type="ECO:0000256" key="2">
    <source>
        <dbReference type="SAM" id="Phobius"/>
    </source>
</evidence>
<evidence type="ECO:0000256" key="1">
    <source>
        <dbReference type="SAM" id="MobiDB-lite"/>
    </source>
</evidence>
<keyword evidence="2" id="KW-0812">Transmembrane</keyword>
<protein>
    <submittedName>
        <fullName evidence="3">Uncharacterized protein</fullName>
    </submittedName>
</protein>
<feature type="transmembrane region" description="Helical" evidence="2">
    <location>
        <begin position="102"/>
        <end position="124"/>
    </location>
</feature>
<organism evidence="3 4">
    <name type="scientific">Triparma verrucosa</name>
    <dbReference type="NCBI Taxonomy" id="1606542"/>
    <lineage>
        <taxon>Eukaryota</taxon>
        <taxon>Sar</taxon>
        <taxon>Stramenopiles</taxon>
        <taxon>Ochrophyta</taxon>
        <taxon>Bolidophyceae</taxon>
        <taxon>Parmales</taxon>
        <taxon>Triparmaceae</taxon>
        <taxon>Triparma</taxon>
    </lineage>
</organism>
<feature type="compositionally biased region" description="Polar residues" evidence="1">
    <location>
        <begin position="204"/>
        <end position="230"/>
    </location>
</feature>
<dbReference type="EMBL" id="BRXX01000289">
    <property type="protein sequence ID" value="GMI02795.1"/>
    <property type="molecule type" value="Genomic_DNA"/>
</dbReference>
<reference evidence="4" key="1">
    <citation type="journal article" date="2023" name="Commun. Biol.">
        <title>Genome analysis of Parmales, the sister group of diatoms, reveals the evolutionary specialization of diatoms from phago-mixotrophs to photoautotrophs.</title>
        <authorList>
            <person name="Ban H."/>
            <person name="Sato S."/>
            <person name="Yoshikawa S."/>
            <person name="Yamada K."/>
            <person name="Nakamura Y."/>
            <person name="Ichinomiya M."/>
            <person name="Sato N."/>
            <person name="Blanc-Mathieu R."/>
            <person name="Endo H."/>
            <person name="Kuwata A."/>
            <person name="Ogata H."/>
        </authorList>
    </citation>
    <scope>NUCLEOTIDE SEQUENCE [LARGE SCALE GENOMIC DNA]</scope>
    <source>
        <strain evidence="4">NIES 3699</strain>
    </source>
</reference>
<dbReference type="AlphaFoldDB" id="A0A9W7C4P7"/>
<feature type="transmembrane region" description="Helical" evidence="2">
    <location>
        <begin position="144"/>
        <end position="173"/>
    </location>
</feature>
<keyword evidence="4" id="KW-1185">Reference proteome</keyword>
<keyword evidence="2" id="KW-1133">Transmembrane helix</keyword>
<feature type="transmembrane region" description="Helical" evidence="2">
    <location>
        <begin position="679"/>
        <end position="707"/>
    </location>
</feature>
<sequence>MNKEILALQDLVGIFRGPAHFFKVAETSNLSPSHSSKYSSSLSRIYFHALAQRISRRSPNHPTKLSLLVFLIKHLKLMPSQMSNSAIPPYTPNLNLNFDALFPLYLCITFFGLFCMFAGLRCMIDGSDDLIAHSPDGSLSTFSWVWGFLSGFCRVNPASACMLSTCLISLSLWSKHRAMSMSSGASSRDLKAMVHKSKSTTSIEIPTGIDSSMGSGKAQNRSSASSSNLPQIAEPKHKNEWMPQKSRAFRDQWYYSLPKVCFLNALVVTSIVLLYGMLCSIFPAWHWHFSAIFFYNVPKMNNVVKATEGICPSYGGDMCLSNDAWLILSNGLLSKYKRDDVEAVANGVNVAQNGGLIINIMARDTIDAVPALIKNIDSLSPFFKGKLAVVLYENDSIDGTREAFKAWQATATGYKVDLMTCEDQGDVDCKLKQVHRYDQQGEFLSAVGRMADYRNLVQAYITKNYNPKEYSHMMVTDIDLAISLAPLGLMHALGTIGEHAPVAARGLMMIPGAMGTLYSPYDYSAFRPVVNDDNRYLRSWHDWFCELAPAGSRWRNNCDVMSPFNMLHVLAMDTEYVSAPYPVVSAFHGATLYPFKQIVETSPLYDDGDDGQRCEHIGFNMALTDETRWEKNADTANYATQMYISPKWTLHLDPTRPGGPTGWRFFSLVMTQGVNSQCLVMFSIVCFWNFVISAGAALTILGMLRLWEKCIRTSLFKKWAVVAGVNVADVIPGGLGGTVRKNTADDEGILLLALAASNDCDSDDDEEMGIPLRRDAGAKNL</sequence>
<evidence type="ECO:0000313" key="4">
    <source>
        <dbReference type="Proteomes" id="UP001165160"/>
    </source>
</evidence>
<comment type="caution">
    <text evidence="3">The sequence shown here is derived from an EMBL/GenBank/DDBJ whole genome shotgun (WGS) entry which is preliminary data.</text>
</comment>
<proteinExistence type="predicted"/>
<accession>A0A9W7C4P7</accession>
<feature type="transmembrane region" description="Helical" evidence="2">
    <location>
        <begin position="260"/>
        <end position="285"/>
    </location>
</feature>
<dbReference type="Proteomes" id="UP001165160">
    <property type="component" value="Unassembled WGS sequence"/>
</dbReference>
<feature type="region of interest" description="Disordered" evidence="1">
    <location>
        <begin position="204"/>
        <end position="231"/>
    </location>
</feature>
<gene>
    <name evidence="3" type="ORF">TrVE_jg10622</name>
</gene>
<name>A0A9W7C4P7_9STRA</name>
<keyword evidence="2" id="KW-0472">Membrane</keyword>
<evidence type="ECO:0000313" key="3">
    <source>
        <dbReference type="EMBL" id="GMI02795.1"/>
    </source>
</evidence>